<evidence type="ECO:0000313" key="1">
    <source>
        <dbReference type="EMBL" id="KXU83413.1"/>
    </source>
</evidence>
<gene>
    <name evidence="1" type="ORF">CI15_30480</name>
</gene>
<sequence length="101" mass="11312">MTTTELQEVQSERFIITPTLLQQVDHLADMMSNGGVAVPDHLRGKKGACFALVMQALQAADSVDLLDVAADLIRAVPEQGQRDELEEFYVDKRRKLERNQS</sequence>
<name>A0A149PEE2_9BURK</name>
<dbReference type="RefSeq" id="WP_062135838.1">
    <property type="nucleotide sequence ID" value="NZ_LRBG01000038.1"/>
</dbReference>
<dbReference type="Proteomes" id="UP000075613">
    <property type="component" value="Unassembled WGS sequence"/>
</dbReference>
<accession>A0A149PEE2</accession>
<organism evidence="1 2">
    <name type="scientific">Paraburkholderia monticola</name>
    <dbReference type="NCBI Taxonomy" id="1399968"/>
    <lineage>
        <taxon>Bacteria</taxon>
        <taxon>Pseudomonadati</taxon>
        <taxon>Pseudomonadota</taxon>
        <taxon>Betaproteobacteria</taxon>
        <taxon>Burkholderiales</taxon>
        <taxon>Burkholderiaceae</taxon>
        <taxon>Paraburkholderia</taxon>
    </lineage>
</organism>
<evidence type="ECO:0000313" key="2">
    <source>
        <dbReference type="Proteomes" id="UP000075613"/>
    </source>
</evidence>
<protein>
    <submittedName>
        <fullName evidence="1">Uncharacterized protein</fullName>
    </submittedName>
</protein>
<dbReference type="EMBL" id="LRBG01000038">
    <property type="protein sequence ID" value="KXU83413.1"/>
    <property type="molecule type" value="Genomic_DNA"/>
</dbReference>
<comment type="caution">
    <text evidence="1">The sequence shown here is derived from an EMBL/GenBank/DDBJ whole genome shotgun (WGS) entry which is preliminary data.</text>
</comment>
<keyword evidence="2" id="KW-1185">Reference proteome</keyword>
<dbReference type="OrthoDB" id="6154571at2"/>
<proteinExistence type="predicted"/>
<dbReference type="AlphaFoldDB" id="A0A149PEE2"/>
<reference evidence="1 2" key="1">
    <citation type="journal article" date="2015" name="Int. J. Syst. Evol. Microbiol.">
        <title>Burkholderia monticola sp. nov., isolated from mountain soil.</title>
        <authorList>
            <person name="Baek I."/>
            <person name="Seo B."/>
            <person name="Lee I."/>
            <person name="Yi H."/>
            <person name="Chun J."/>
        </authorList>
    </citation>
    <scope>NUCLEOTIDE SEQUENCE [LARGE SCALE GENOMIC DNA]</scope>
    <source>
        <strain evidence="1 2">JC2948</strain>
    </source>
</reference>